<dbReference type="PROSITE" id="PS51819">
    <property type="entry name" value="VOC"/>
    <property type="match status" value="1"/>
</dbReference>
<dbReference type="KEGG" id="spu:584307"/>
<evidence type="ECO:0000313" key="4">
    <source>
        <dbReference type="EnsemblMetazoa" id="XP_030847637"/>
    </source>
</evidence>
<dbReference type="EnsemblMetazoa" id="XM_030991777">
    <property type="protein sequence ID" value="XP_030847637"/>
    <property type="gene ID" value="LOC584307"/>
</dbReference>
<keyword evidence="5" id="KW-1185">Reference proteome</keyword>
<proteinExistence type="inferred from homology"/>
<dbReference type="RefSeq" id="XP_030847637.1">
    <property type="nucleotide sequence ID" value="XM_030991777.1"/>
</dbReference>
<dbReference type="InParanoid" id="A0A7M7PDM1"/>
<evidence type="ECO:0000256" key="2">
    <source>
        <dbReference type="ARBA" id="ARBA00040140"/>
    </source>
</evidence>
<dbReference type="PANTHER" id="PTHR21366">
    <property type="entry name" value="GLYOXALASE FAMILY PROTEIN"/>
    <property type="match status" value="1"/>
</dbReference>
<dbReference type="OMA" id="FGTHKIN"/>
<dbReference type="InterPro" id="IPR004360">
    <property type="entry name" value="Glyas_Fos-R_dOase_dom"/>
</dbReference>
<dbReference type="CTD" id="392465"/>
<dbReference type="InterPro" id="IPR050383">
    <property type="entry name" value="GlyoxalaseI/FosfomycinResist"/>
</dbReference>
<dbReference type="AlphaFoldDB" id="A0A7M7PDM1"/>
<evidence type="ECO:0000259" key="3">
    <source>
        <dbReference type="PROSITE" id="PS51819"/>
    </source>
</evidence>
<dbReference type="Proteomes" id="UP000007110">
    <property type="component" value="Unassembled WGS sequence"/>
</dbReference>
<dbReference type="CDD" id="cd07253">
    <property type="entry name" value="GLOD5"/>
    <property type="match status" value="1"/>
</dbReference>
<dbReference type="SUPFAM" id="SSF54593">
    <property type="entry name" value="Glyoxalase/Bleomycin resistance protein/Dihydroxybiphenyl dioxygenase"/>
    <property type="match status" value="1"/>
</dbReference>
<comment type="similarity">
    <text evidence="1">Belongs to the glyoxalase I family.</text>
</comment>
<dbReference type="Pfam" id="PF00903">
    <property type="entry name" value="Glyoxalase"/>
    <property type="match status" value="1"/>
</dbReference>
<dbReference type="EnsemblMetazoa" id="XM_011674711">
    <property type="protein sequence ID" value="XP_011673013"/>
    <property type="gene ID" value="LOC584307"/>
</dbReference>
<dbReference type="GeneID" id="584307"/>
<organism evidence="4 5">
    <name type="scientific">Strongylocentrotus purpuratus</name>
    <name type="common">Purple sea urchin</name>
    <dbReference type="NCBI Taxonomy" id="7668"/>
    <lineage>
        <taxon>Eukaryota</taxon>
        <taxon>Metazoa</taxon>
        <taxon>Echinodermata</taxon>
        <taxon>Eleutherozoa</taxon>
        <taxon>Echinozoa</taxon>
        <taxon>Echinoidea</taxon>
        <taxon>Euechinoidea</taxon>
        <taxon>Echinacea</taxon>
        <taxon>Camarodonta</taxon>
        <taxon>Echinidea</taxon>
        <taxon>Strongylocentrotidae</taxon>
        <taxon>Strongylocentrotus</taxon>
    </lineage>
</organism>
<accession>A0A7M7PDM1</accession>
<dbReference type="Gene3D" id="3.10.180.10">
    <property type="entry name" value="2,3-Dihydroxybiphenyl 1,2-Dioxygenase, domain 1"/>
    <property type="match status" value="1"/>
</dbReference>
<dbReference type="OrthoDB" id="5371818at2759"/>
<reference evidence="4" key="2">
    <citation type="submission" date="2021-01" db="UniProtKB">
        <authorList>
            <consortium name="EnsemblMetazoa"/>
        </authorList>
    </citation>
    <scope>IDENTIFICATION</scope>
</reference>
<protein>
    <recommendedName>
        <fullName evidence="2">Glyoxalase domain-containing protein 5</fullName>
    </recommendedName>
</protein>
<dbReference type="FunCoup" id="A0A7M7PDM1">
    <property type="interactions" value="1"/>
</dbReference>
<reference evidence="5" key="1">
    <citation type="submission" date="2015-02" db="EMBL/GenBank/DDBJ databases">
        <title>Genome sequencing for Strongylocentrotus purpuratus.</title>
        <authorList>
            <person name="Murali S."/>
            <person name="Liu Y."/>
            <person name="Vee V."/>
            <person name="English A."/>
            <person name="Wang M."/>
            <person name="Skinner E."/>
            <person name="Han Y."/>
            <person name="Muzny D.M."/>
            <person name="Worley K.C."/>
            <person name="Gibbs R.A."/>
        </authorList>
    </citation>
    <scope>NUCLEOTIDE SEQUENCE</scope>
</reference>
<feature type="domain" description="VOC" evidence="3">
    <location>
        <begin position="61"/>
        <end position="181"/>
    </location>
</feature>
<dbReference type="RefSeq" id="XP_011673013.2">
    <property type="nucleotide sequence ID" value="XM_011674711.2"/>
</dbReference>
<sequence>MALPPVQFFVSCELWMFERLLVSRDIEIHQNLIFSLKLSDLQNGMSDSAGTSDHTSIKIDHMDHLVLTVKDVARTVDFYARVLGMTEITFKETRKALRFGNQKINLHEAGKEFEPKAAHPTPGSADLCFIADTPLEDVIAHLKACEVNVEEGPVVRTGAMGPINSVYFRDPDTNLIEVSNYV</sequence>
<dbReference type="PANTHER" id="PTHR21366:SF14">
    <property type="entry name" value="GLYOXALASE DOMAIN-CONTAINING PROTEIN 5"/>
    <property type="match status" value="1"/>
</dbReference>
<evidence type="ECO:0000313" key="5">
    <source>
        <dbReference type="Proteomes" id="UP000007110"/>
    </source>
</evidence>
<dbReference type="InterPro" id="IPR029068">
    <property type="entry name" value="Glyas_Bleomycin-R_OHBP_Dase"/>
</dbReference>
<evidence type="ECO:0000256" key="1">
    <source>
        <dbReference type="ARBA" id="ARBA00010363"/>
    </source>
</evidence>
<dbReference type="InterPro" id="IPR037523">
    <property type="entry name" value="VOC_core"/>
</dbReference>
<name>A0A7M7PDM1_STRPU</name>